<sequence>MDMHPLKYFWDSVHLFSKRIIPDFFRRSIGFRCSIFQSLDDTFSYSFDAGISRIVRGIRWKEETQNIEPSRPIPLALVFSFAALFKISIELRSGIALDYTLK</sequence>
<protein>
    <submittedName>
        <fullName evidence="1">Uncharacterized protein</fullName>
    </submittedName>
</protein>
<evidence type="ECO:0000313" key="2">
    <source>
        <dbReference type="Proteomes" id="UP001054837"/>
    </source>
</evidence>
<dbReference type="Proteomes" id="UP001054837">
    <property type="component" value="Unassembled WGS sequence"/>
</dbReference>
<gene>
    <name evidence="1" type="ORF">CDAR_518511</name>
</gene>
<organism evidence="1 2">
    <name type="scientific">Caerostris darwini</name>
    <dbReference type="NCBI Taxonomy" id="1538125"/>
    <lineage>
        <taxon>Eukaryota</taxon>
        <taxon>Metazoa</taxon>
        <taxon>Ecdysozoa</taxon>
        <taxon>Arthropoda</taxon>
        <taxon>Chelicerata</taxon>
        <taxon>Arachnida</taxon>
        <taxon>Araneae</taxon>
        <taxon>Araneomorphae</taxon>
        <taxon>Entelegynae</taxon>
        <taxon>Araneoidea</taxon>
        <taxon>Araneidae</taxon>
        <taxon>Caerostris</taxon>
    </lineage>
</organism>
<evidence type="ECO:0000313" key="1">
    <source>
        <dbReference type="EMBL" id="GIY61906.1"/>
    </source>
</evidence>
<accession>A0AAV4UW00</accession>
<name>A0AAV4UW00_9ARAC</name>
<comment type="caution">
    <text evidence="1">The sequence shown here is derived from an EMBL/GenBank/DDBJ whole genome shotgun (WGS) entry which is preliminary data.</text>
</comment>
<keyword evidence="2" id="KW-1185">Reference proteome</keyword>
<reference evidence="1 2" key="1">
    <citation type="submission" date="2021-06" db="EMBL/GenBank/DDBJ databases">
        <title>Caerostris darwini draft genome.</title>
        <authorList>
            <person name="Kono N."/>
            <person name="Arakawa K."/>
        </authorList>
    </citation>
    <scope>NUCLEOTIDE SEQUENCE [LARGE SCALE GENOMIC DNA]</scope>
</reference>
<proteinExistence type="predicted"/>
<dbReference type="AlphaFoldDB" id="A0AAV4UW00"/>
<dbReference type="EMBL" id="BPLQ01012009">
    <property type="protein sequence ID" value="GIY61906.1"/>
    <property type="molecule type" value="Genomic_DNA"/>
</dbReference>